<name>A0ABT2RY48_9FIRM</name>
<evidence type="ECO:0000313" key="1">
    <source>
        <dbReference type="EMBL" id="MCU6697259.1"/>
    </source>
</evidence>
<accession>A0ABT2RY48</accession>
<keyword evidence="2" id="KW-1185">Reference proteome</keyword>
<proteinExistence type="predicted"/>
<dbReference type="Proteomes" id="UP001652461">
    <property type="component" value="Unassembled WGS sequence"/>
</dbReference>
<dbReference type="RefSeq" id="WP_262670786.1">
    <property type="nucleotide sequence ID" value="NZ_JAOQKC010000012.1"/>
</dbReference>
<protein>
    <submittedName>
        <fullName evidence="1">Uncharacterized protein</fullName>
    </submittedName>
</protein>
<organism evidence="1 2">
    <name type="scientific">Laedolimicola ammoniilytica</name>
    <dbReference type="NCBI Taxonomy" id="2981771"/>
    <lineage>
        <taxon>Bacteria</taxon>
        <taxon>Bacillati</taxon>
        <taxon>Bacillota</taxon>
        <taxon>Clostridia</taxon>
        <taxon>Lachnospirales</taxon>
        <taxon>Lachnospiraceae</taxon>
        <taxon>Laedolimicola</taxon>
    </lineage>
</organism>
<sequence length="188" mass="22116">MKSVEQTIINISKGNPGCMQFCFELFEKGGYEALLMLAETGLTGSRAYQLWNDCCSRDVEKAIKVLRYRREDRITEKELKEHVYQPWGKPFDLEEIKKREAVKPEGGFLKERYGMVLIRKTPEGTCPMCAVKHDPAQPHNLQSLTYQYKFYDEHGRWPTWEDAMEHCTKEVQQFWIQSLKERGVEIDE</sequence>
<gene>
    <name evidence="1" type="ORF">OCV63_10160</name>
</gene>
<reference evidence="1 2" key="1">
    <citation type="journal article" date="2021" name="ISME Commun">
        <title>Automated analysis of genomic sequences facilitates high-throughput and comprehensive description of bacteria.</title>
        <authorList>
            <person name="Hitch T.C.A."/>
        </authorList>
    </citation>
    <scope>NUCLEOTIDE SEQUENCE [LARGE SCALE GENOMIC DNA]</scope>
    <source>
        <strain evidence="1 2">Sanger_04</strain>
    </source>
</reference>
<dbReference type="EMBL" id="JAOQKC010000012">
    <property type="protein sequence ID" value="MCU6697259.1"/>
    <property type="molecule type" value="Genomic_DNA"/>
</dbReference>
<evidence type="ECO:0000313" key="2">
    <source>
        <dbReference type="Proteomes" id="UP001652461"/>
    </source>
</evidence>
<comment type="caution">
    <text evidence="1">The sequence shown here is derived from an EMBL/GenBank/DDBJ whole genome shotgun (WGS) entry which is preliminary data.</text>
</comment>